<dbReference type="AlphaFoldDB" id="A0AAE2RPH0"/>
<sequence length="259" mass="29312">MALKKDKPNVAIAVSIGGLIISLLILLFGNNIVDRFSGPKLTLDTIKFENESNDKLKEYLKNNNSELLSNISNCTRVITIKNDGAMPSNNLNIDIDVDGKICDYKLDSTEVAKCTISDKRMVLNLQRLSKNAELKVIVWMLDEKNEFKVNYADDKNSKTMEIDNSTSYKLSSVTILGLIIICISFGVLCKEMFANIYVKLENRNNERFEKLISTLINNTRERDTDTDTGECESRKTDDDGSFEKAKEKLIEMIKESQKV</sequence>
<keyword evidence="2" id="KW-0472">Membrane</keyword>
<feature type="region of interest" description="Disordered" evidence="1">
    <location>
        <begin position="221"/>
        <end position="243"/>
    </location>
</feature>
<accession>A0AAE2RPH0</accession>
<dbReference type="RefSeq" id="WP_011968224.1">
    <property type="nucleotide sequence ID" value="NZ_CP073279.1"/>
</dbReference>
<reference evidence="3" key="1">
    <citation type="submission" date="2020-11" db="EMBL/GenBank/DDBJ databases">
        <authorList>
            <person name="Thieme N."/>
            <person name="Liebl W."/>
            <person name="Zverlov V."/>
        </authorList>
    </citation>
    <scope>NUCLEOTIDE SEQUENCE</scope>
    <source>
        <strain evidence="3">NT08</strain>
    </source>
</reference>
<gene>
    <name evidence="3" type="ORF">IS491_00695</name>
</gene>
<evidence type="ECO:0000256" key="2">
    <source>
        <dbReference type="SAM" id="Phobius"/>
    </source>
</evidence>
<evidence type="ECO:0000313" key="4">
    <source>
        <dbReference type="Proteomes" id="UP000631418"/>
    </source>
</evidence>
<name>A0AAE2RPH0_CLOBE</name>
<organism evidence="3 4">
    <name type="scientific">Clostridium beijerinckii</name>
    <name type="common">Clostridium MP</name>
    <dbReference type="NCBI Taxonomy" id="1520"/>
    <lineage>
        <taxon>Bacteria</taxon>
        <taxon>Bacillati</taxon>
        <taxon>Bacillota</taxon>
        <taxon>Clostridia</taxon>
        <taxon>Eubacteriales</taxon>
        <taxon>Clostridiaceae</taxon>
        <taxon>Clostridium</taxon>
    </lineage>
</organism>
<keyword evidence="2" id="KW-1133">Transmembrane helix</keyword>
<keyword evidence="2" id="KW-0812">Transmembrane</keyword>
<dbReference type="EMBL" id="JADOEF010000001">
    <property type="protein sequence ID" value="MBF7807254.1"/>
    <property type="molecule type" value="Genomic_DNA"/>
</dbReference>
<evidence type="ECO:0000313" key="3">
    <source>
        <dbReference type="EMBL" id="MBF7807254.1"/>
    </source>
</evidence>
<evidence type="ECO:0000256" key="1">
    <source>
        <dbReference type="SAM" id="MobiDB-lite"/>
    </source>
</evidence>
<proteinExistence type="predicted"/>
<feature type="transmembrane region" description="Helical" evidence="2">
    <location>
        <begin position="12"/>
        <end position="33"/>
    </location>
</feature>
<dbReference type="Proteomes" id="UP000631418">
    <property type="component" value="Unassembled WGS sequence"/>
</dbReference>
<feature type="transmembrane region" description="Helical" evidence="2">
    <location>
        <begin position="170"/>
        <end position="189"/>
    </location>
</feature>
<protein>
    <submittedName>
        <fullName evidence="3">Uncharacterized protein</fullName>
    </submittedName>
</protein>
<comment type="caution">
    <text evidence="3">The sequence shown here is derived from an EMBL/GenBank/DDBJ whole genome shotgun (WGS) entry which is preliminary data.</text>
</comment>